<dbReference type="AlphaFoldDB" id="A0A0R2P6M5"/>
<protein>
    <recommendedName>
        <fullName evidence="4">Nucleoside phosphorylase domain-containing protein</fullName>
    </recommendedName>
</protein>
<dbReference type="Gene3D" id="3.40.50.1580">
    <property type="entry name" value="Nucleoside phosphorylase domain"/>
    <property type="match status" value="1"/>
</dbReference>
<dbReference type="InterPro" id="IPR018016">
    <property type="entry name" value="Nucleoside_phosphorylase_CS"/>
</dbReference>
<dbReference type="GO" id="GO:0016763">
    <property type="term" value="F:pentosyltransferase activity"/>
    <property type="evidence" value="ECO:0007669"/>
    <property type="project" value="InterPro"/>
</dbReference>
<dbReference type="InterPro" id="IPR000845">
    <property type="entry name" value="Nucleoside_phosphorylase_d"/>
</dbReference>
<evidence type="ECO:0000256" key="1">
    <source>
        <dbReference type="ARBA" id="ARBA00010456"/>
    </source>
</evidence>
<dbReference type="Proteomes" id="UP000053349">
    <property type="component" value="Unassembled WGS sequence"/>
</dbReference>
<dbReference type="GO" id="GO:0009164">
    <property type="term" value="P:nucleoside catabolic process"/>
    <property type="evidence" value="ECO:0007669"/>
    <property type="project" value="UniProtKB-ARBA"/>
</dbReference>
<comment type="caution">
    <text evidence="5">The sequence shown here is derived from an EMBL/GenBank/DDBJ whole genome shotgun (WGS) entry which is preliminary data.</text>
</comment>
<gene>
    <name evidence="5" type="ORF">ABR64_03565</name>
</gene>
<evidence type="ECO:0000259" key="4">
    <source>
        <dbReference type="Pfam" id="PF01048"/>
    </source>
</evidence>
<evidence type="ECO:0000256" key="2">
    <source>
        <dbReference type="ARBA" id="ARBA00022676"/>
    </source>
</evidence>
<keyword evidence="3" id="KW-0808">Transferase</keyword>
<dbReference type="PANTHER" id="PTHR43691:SF13">
    <property type="entry name" value="URIDINE PHOSPHORYLASE"/>
    <property type="match status" value="1"/>
</dbReference>
<proteinExistence type="inferred from homology"/>
<dbReference type="InterPro" id="IPR035994">
    <property type="entry name" value="Nucleoside_phosphorylase_sf"/>
</dbReference>
<accession>A0A0R2P6M5</accession>
<sequence>MVKQFHIQVSKGQVGRYVLMPGDPGRVPLIAALLDNAVHVASNREFVTYTGTLDSVEVSVTSTGIGTPSSAITVEELFRCGADTFIRVGTSGSIQSGTKSNDIAIVTGAIRHEGTSNQYMPIEFPAVCDVEIVQAMCKAVDRLELPHQVGISHSKDSYYGEVEPERSAVSEQLLDAWRAWRIGGAICSEMEISTICIVSSILGARAGGIMAMHGEGEFGPLDNLIKAAVESVRELISSDKKKGK</sequence>
<dbReference type="PROSITE" id="PS01232">
    <property type="entry name" value="PNP_UDP_1"/>
    <property type="match status" value="1"/>
</dbReference>
<dbReference type="GO" id="GO:0005829">
    <property type="term" value="C:cytosol"/>
    <property type="evidence" value="ECO:0007669"/>
    <property type="project" value="TreeGrafter"/>
</dbReference>
<dbReference type="EMBL" id="LIAW01000093">
    <property type="protein sequence ID" value="KRO32496.1"/>
    <property type="molecule type" value="Genomic_DNA"/>
</dbReference>
<comment type="similarity">
    <text evidence="1">Belongs to the PNP/UDP phosphorylase family.</text>
</comment>
<keyword evidence="2" id="KW-0328">Glycosyltransferase</keyword>
<dbReference type="CDD" id="cd17767">
    <property type="entry name" value="UP_EcUdp-like"/>
    <property type="match status" value="1"/>
</dbReference>
<feature type="domain" description="Nucleoside phosphorylase" evidence="4">
    <location>
        <begin position="16"/>
        <end position="212"/>
    </location>
</feature>
<organism evidence="5 6">
    <name type="scientific">Actinobacteria bacterium BACL2 MAG-121001-bin67</name>
    <dbReference type="NCBI Taxonomy" id="1655572"/>
    <lineage>
        <taxon>Bacteria</taxon>
        <taxon>Bacillati</taxon>
        <taxon>Actinomycetota</taxon>
        <taxon>Actinomycetes</taxon>
        <taxon>Actinomycetes incertae sedis</taxon>
        <taxon>ac1 cluster</taxon>
    </lineage>
</organism>
<dbReference type="SUPFAM" id="SSF53167">
    <property type="entry name" value="Purine and uridine phosphorylases"/>
    <property type="match status" value="1"/>
</dbReference>
<evidence type="ECO:0000313" key="5">
    <source>
        <dbReference type="EMBL" id="KRO32496.1"/>
    </source>
</evidence>
<name>A0A0R2P6M5_9ACTN</name>
<reference evidence="5 6" key="1">
    <citation type="submission" date="2015-10" db="EMBL/GenBank/DDBJ databases">
        <title>Metagenome-Assembled Genomes uncover a global brackish microbiome.</title>
        <authorList>
            <person name="Hugerth L.W."/>
            <person name="Larsson J."/>
            <person name="Alneberg J."/>
            <person name="Lindh M.V."/>
            <person name="Legrand C."/>
            <person name="Pinhassi J."/>
            <person name="Andersson A.F."/>
        </authorList>
    </citation>
    <scope>NUCLEOTIDE SEQUENCE [LARGE SCALE GENOMIC DNA]</scope>
    <source>
        <strain evidence="5">BACL2 MAG-121001-bin67</strain>
    </source>
</reference>
<dbReference type="Pfam" id="PF01048">
    <property type="entry name" value="PNP_UDP_1"/>
    <property type="match status" value="1"/>
</dbReference>
<dbReference type="PANTHER" id="PTHR43691">
    <property type="entry name" value="URIDINE PHOSPHORYLASE"/>
    <property type="match status" value="1"/>
</dbReference>
<evidence type="ECO:0000313" key="6">
    <source>
        <dbReference type="Proteomes" id="UP000053349"/>
    </source>
</evidence>
<evidence type="ECO:0000256" key="3">
    <source>
        <dbReference type="ARBA" id="ARBA00022679"/>
    </source>
</evidence>